<dbReference type="InterPro" id="IPR021530">
    <property type="entry name" value="AllH-like"/>
</dbReference>
<accession>A0A7T8TIV3</accession>
<dbReference type="EMBL" id="CP068026">
    <property type="protein sequence ID" value="QQQ58128.1"/>
    <property type="molecule type" value="Genomic_DNA"/>
</dbReference>
<gene>
    <name evidence="1" type="ORF">JJE75_00135</name>
</gene>
<name>A0A7T8TIV3_CITFR</name>
<reference evidence="1" key="1">
    <citation type="submission" date="2021-01" db="EMBL/GenBank/DDBJ databases">
        <title>Molecular characteristics of IMP-4-producing CRE.</title>
        <authorList>
            <person name="Qin S."/>
            <person name="Liu W."/>
            <person name="Dong H."/>
        </authorList>
    </citation>
    <scope>NUCLEOTIDE SEQUENCE</scope>
    <source>
        <strain evidence="1">CF15-127</strain>
        <plasmid evidence="1">pIMP-CF-15-127</plasmid>
    </source>
</reference>
<sequence>MAKQVNRPLREVNIAIEDNEQQISQLVDGLIGFGFGLTPDGDDYLLGYLAAISFFATGHYFEASTGAYQNYYIEAGSYQ</sequence>
<dbReference type="AlphaFoldDB" id="A0A7T8TIV3"/>
<geneLocation type="plasmid" evidence="1">
    <name>pIMP-CF-15-127</name>
</geneLocation>
<dbReference type="Pfam" id="PF11392">
    <property type="entry name" value="AllH"/>
    <property type="match status" value="1"/>
</dbReference>
<keyword evidence="1" id="KW-0614">Plasmid</keyword>
<protein>
    <submittedName>
        <fullName evidence="1">DUF2877 domain-containing protein</fullName>
    </submittedName>
</protein>
<organism evidence="1">
    <name type="scientific">Citrobacter freundii</name>
    <dbReference type="NCBI Taxonomy" id="546"/>
    <lineage>
        <taxon>Bacteria</taxon>
        <taxon>Pseudomonadati</taxon>
        <taxon>Pseudomonadota</taxon>
        <taxon>Gammaproteobacteria</taxon>
        <taxon>Enterobacterales</taxon>
        <taxon>Enterobacteriaceae</taxon>
        <taxon>Citrobacter</taxon>
        <taxon>Citrobacter freundii complex</taxon>
    </lineage>
</organism>
<proteinExistence type="predicted"/>
<evidence type="ECO:0000313" key="1">
    <source>
        <dbReference type="EMBL" id="QQQ58128.1"/>
    </source>
</evidence>